<evidence type="ECO:0000313" key="1">
    <source>
        <dbReference type="EMBL" id="KAF5573201.1"/>
    </source>
</evidence>
<proteinExistence type="predicted"/>
<dbReference type="OrthoDB" id="2520703at2759"/>
<reference evidence="1 2" key="1">
    <citation type="submission" date="2020-05" db="EMBL/GenBank/DDBJ databases">
        <title>Identification and distribution of gene clusters putatively required for synthesis of sphingolipid metabolism inhibitors in phylogenetically diverse species of the filamentous fungus Fusarium.</title>
        <authorList>
            <person name="Kim H.-S."/>
            <person name="Busman M."/>
            <person name="Brown D.W."/>
            <person name="Divon H."/>
            <person name="Uhlig S."/>
            <person name="Proctor R.H."/>
        </authorList>
    </citation>
    <scope>NUCLEOTIDE SEQUENCE [LARGE SCALE GENOMIC DNA]</scope>
    <source>
        <strain evidence="1 2">NRRL 36939</strain>
    </source>
</reference>
<dbReference type="Proteomes" id="UP000546213">
    <property type="component" value="Unassembled WGS sequence"/>
</dbReference>
<sequence length="145" mass="16673">MTGLAYLPRDILVEIFSYFCLHCRGDLKPIKGVGTPHQQKLWREPQQPDQKSWYSIDKYTLFSLAASCKTLHAVAEDILYHDFAPGYGDSELSELYTYGHRLNQFMRTVGTRKDLAGKVRMVFVHPKHSNADVKQTVLSLEQGRR</sequence>
<gene>
    <name evidence="1" type="ORF">FPCIR_14045</name>
</gene>
<accession>A0A8H5NNL8</accession>
<evidence type="ECO:0000313" key="2">
    <source>
        <dbReference type="Proteomes" id="UP000546213"/>
    </source>
</evidence>
<dbReference type="EMBL" id="JAAOAS010000641">
    <property type="protein sequence ID" value="KAF5573201.1"/>
    <property type="molecule type" value="Genomic_DNA"/>
</dbReference>
<keyword evidence="2" id="KW-1185">Reference proteome</keyword>
<name>A0A8H5NNL8_9HYPO</name>
<dbReference type="AlphaFoldDB" id="A0A8H5NNL8"/>
<comment type="caution">
    <text evidence="1">The sequence shown here is derived from an EMBL/GenBank/DDBJ whole genome shotgun (WGS) entry which is preliminary data.</text>
</comment>
<organism evidence="1 2">
    <name type="scientific">Fusarium pseudocircinatum</name>
    <dbReference type="NCBI Taxonomy" id="56676"/>
    <lineage>
        <taxon>Eukaryota</taxon>
        <taxon>Fungi</taxon>
        <taxon>Dikarya</taxon>
        <taxon>Ascomycota</taxon>
        <taxon>Pezizomycotina</taxon>
        <taxon>Sordariomycetes</taxon>
        <taxon>Hypocreomycetidae</taxon>
        <taxon>Hypocreales</taxon>
        <taxon>Nectriaceae</taxon>
        <taxon>Fusarium</taxon>
        <taxon>Fusarium fujikuroi species complex</taxon>
    </lineage>
</organism>
<protein>
    <submittedName>
        <fullName evidence="1">Uncharacterized protein</fullName>
    </submittedName>
</protein>